<protein>
    <recommendedName>
        <fullName evidence="1">AB hydrolase-1 domain-containing protein</fullName>
    </recommendedName>
</protein>
<dbReference type="RefSeq" id="XP_012180098.1">
    <property type="nucleotide sequence ID" value="XM_012324708.1"/>
</dbReference>
<proteinExistence type="predicted"/>
<dbReference type="OrthoDB" id="425534at2759"/>
<dbReference type="SUPFAM" id="SSF53474">
    <property type="entry name" value="alpha/beta-Hydrolases"/>
    <property type="match status" value="1"/>
</dbReference>
<dbReference type="HOGENOM" id="CLU_013364_5_2_1"/>
<reference evidence="2 3" key="1">
    <citation type="journal article" date="2012" name="Appl. Environ. Microbiol.">
        <title>Short-read sequencing for genomic analysis of the brown rot fungus Fibroporia radiculosa.</title>
        <authorList>
            <person name="Tang J.D."/>
            <person name="Perkins A.D."/>
            <person name="Sonstegard T.S."/>
            <person name="Schroeder S.G."/>
            <person name="Burgess S.C."/>
            <person name="Diehl S.V."/>
        </authorList>
    </citation>
    <scope>NUCLEOTIDE SEQUENCE [LARGE SCALE GENOMIC DNA]</scope>
    <source>
        <strain evidence="2 3">TFFH 294</strain>
    </source>
</reference>
<accession>J4GN58</accession>
<keyword evidence="3" id="KW-1185">Reference proteome</keyword>
<gene>
    <name evidence="2" type="ORF">FIBRA_02857</name>
</gene>
<dbReference type="Pfam" id="PF00561">
    <property type="entry name" value="Abhydrolase_1"/>
    <property type="match status" value="1"/>
</dbReference>
<evidence type="ECO:0000259" key="1">
    <source>
        <dbReference type="Pfam" id="PF00561"/>
    </source>
</evidence>
<dbReference type="GeneID" id="24095726"/>
<dbReference type="AlphaFoldDB" id="J4GN58"/>
<feature type="domain" description="AB hydrolase-1" evidence="1">
    <location>
        <begin position="55"/>
        <end position="284"/>
    </location>
</feature>
<evidence type="ECO:0000313" key="2">
    <source>
        <dbReference type="EMBL" id="CCM00815.1"/>
    </source>
</evidence>
<dbReference type="STRING" id="599839.J4GN58"/>
<evidence type="ECO:0000313" key="3">
    <source>
        <dbReference type="Proteomes" id="UP000006352"/>
    </source>
</evidence>
<name>J4GN58_9APHY</name>
<dbReference type="EMBL" id="HE797005">
    <property type="protein sequence ID" value="CCM00815.1"/>
    <property type="molecule type" value="Genomic_DNA"/>
</dbReference>
<sequence>MTHPSARLPLASWIGAKRDHRSPDASGNRYGKLRRTRWLWYSSYAELFGTYDGGSFDILDFDPRGVGVSTPLLHCFDSDAQQKIWDLPIVSLLPNITDSSIRMVRARARAVGKRCEELSGGNGKVDLGASAEEWGAARFMSTASVATDMLKITEKLGQDKVHYWGYFAAMYPDKVGHMVLDGVFDAYDYRSSMWNTNFMNTNSIFDAFFSLRHVAGPDKCAMYDSTQHRIRMRVDSVMQRLAEEPAIVPFAHGGPALITTTQLQQFQFLATYSPFQIFSYLADLLVAIERNNQTALALLTNGFTPLFICAETCRDAPDHWAEFAQALAAIACGDGDPVSYDSEGQKRDFERMYAQASFAAPFWTGHYLRCAEWRIRPKWRYTGSLKAAQTAHPLLLLSPRYNPVAPLLHAQAVQIRYGRAGLLVQNS</sequence>
<dbReference type="InterPro" id="IPR029058">
    <property type="entry name" value="AB_hydrolase_fold"/>
</dbReference>
<organism evidence="2 3">
    <name type="scientific">Fibroporia radiculosa</name>
    <dbReference type="NCBI Taxonomy" id="599839"/>
    <lineage>
        <taxon>Eukaryota</taxon>
        <taxon>Fungi</taxon>
        <taxon>Dikarya</taxon>
        <taxon>Basidiomycota</taxon>
        <taxon>Agaricomycotina</taxon>
        <taxon>Agaricomycetes</taxon>
        <taxon>Polyporales</taxon>
        <taxon>Fibroporiaceae</taxon>
        <taxon>Fibroporia</taxon>
    </lineage>
</organism>
<dbReference type="Gene3D" id="3.40.50.1820">
    <property type="entry name" value="alpha/beta hydrolase"/>
    <property type="match status" value="1"/>
</dbReference>
<dbReference type="Proteomes" id="UP000006352">
    <property type="component" value="Unassembled WGS sequence"/>
</dbReference>
<dbReference type="InterPro" id="IPR000073">
    <property type="entry name" value="AB_hydrolase_1"/>
</dbReference>
<dbReference type="InParanoid" id="J4GN58"/>